<feature type="region of interest" description="Disordered" evidence="1">
    <location>
        <begin position="40"/>
        <end position="65"/>
    </location>
</feature>
<feature type="compositionally biased region" description="Basic and acidic residues" evidence="1">
    <location>
        <begin position="40"/>
        <end position="60"/>
    </location>
</feature>
<organism evidence="2 4">
    <name type="scientific">Bradyrhizobium guangzhouense</name>
    <dbReference type="NCBI Taxonomy" id="1325095"/>
    <lineage>
        <taxon>Bacteria</taxon>
        <taxon>Pseudomonadati</taxon>
        <taxon>Pseudomonadota</taxon>
        <taxon>Alphaproteobacteria</taxon>
        <taxon>Hyphomicrobiales</taxon>
        <taxon>Nitrobacteraceae</taxon>
        <taxon>Bradyrhizobium</taxon>
    </lineage>
</organism>
<dbReference type="AlphaFoldDB" id="A0AAE5X7Q9"/>
<evidence type="ECO:0000313" key="4">
    <source>
        <dbReference type="Proteomes" id="UP000288972"/>
    </source>
</evidence>
<accession>A0AAE5X7Q9</accession>
<evidence type="ECO:0000313" key="3">
    <source>
        <dbReference type="EMBL" id="RXH14652.1"/>
    </source>
</evidence>
<keyword evidence="5" id="KW-1185">Reference proteome</keyword>
<protein>
    <submittedName>
        <fullName evidence="2">Uncharacterized protein</fullName>
    </submittedName>
</protein>
<reference evidence="2 4" key="1">
    <citation type="submission" date="2018-06" db="EMBL/GenBank/DDBJ databases">
        <title>Comparative genomics of rhizobia nodulating Arachis hypogaea in China.</title>
        <authorList>
            <person name="Li Y."/>
        </authorList>
    </citation>
    <scope>NUCLEOTIDE SEQUENCE [LARGE SCALE GENOMIC DNA]</scope>
    <source>
        <strain evidence="2 4">CCBAU 51670</strain>
    </source>
</reference>
<dbReference type="EMBL" id="CP030053">
    <property type="protein sequence ID" value="QAU50323.1"/>
    <property type="molecule type" value="Genomic_DNA"/>
</dbReference>
<gene>
    <name evidence="3" type="ORF">EAS56_11990</name>
    <name evidence="2" type="ORF">XH91_23440</name>
</gene>
<dbReference type="Proteomes" id="UP000290401">
    <property type="component" value="Unassembled WGS sequence"/>
</dbReference>
<dbReference type="EMBL" id="RDQZ01000007">
    <property type="protein sequence ID" value="RXH14652.1"/>
    <property type="molecule type" value="Genomic_DNA"/>
</dbReference>
<reference evidence="3 5" key="2">
    <citation type="submission" date="2018-10" db="EMBL/GenBank/DDBJ databases">
        <title>Bradyrhizobium sp. nov., effective nodules isolated from peanut in China.</title>
        <authorList>
            <person name="Li Y."/>
        </authorList>
    </citation>
    <scope>NUCLEOTIDE SEQUENCE [LARGE SCALE GENOMIC DNA]</scope>
    <source>
        <strain evidence="3 5">CCBAU 53426</strain>
    </source>
</reference>
<sequence>MRRNYNRRDNSTRGDLRCRLQAEAGQVAVLVGDLGARHQEAVDGGHEAGEQRSGGRERDGSGLGHRNSFLKTVSIAVSFRRMFYVYQMPMSMHAIA</sequence>
<evidence type="ECO:0000313" key="2">
    <source>
        <dbReference type="EMBL" id="QAU50323.1"/>
    </source>
</evidence>
<dbReference type="Proteomes" id="UP000288972">
    <property type="component" value="Chromosome"/>
</dbReference>
<proteinExistence type="predicted"/>
<dbReference type="KEGG" id="bgz:XH91_23440"/>
<name>A0AAE5X7Q9_9BRAD</name>
<evidence type="ECO:0000256" key="1">
    <source>
        <dbReference type="SAM" id="MobiDB-lite"/>
    </source>
</evidence>
<evidence type="ECO:0000313" key="5">
    <source>
        <dbReference type="Proteomes" id="UP000290401"/>
    </source>
</evidence>